<protein>
    <submittedName>
        <fullName evidence="1">Uncharacterized protein</fullName>
    </submittedName>
</protein>
<reference evidence="1" key="1">
    <citation type="submission" date="2022-02" db="EMBL/GenBank/DDBJ databases">
        <title>Plant Genome Project.</title>
        <authorList>
            <person name="Zhang R.-G."/>
        </authorList>
    </citation>
    <scope>NUCLEOTIDE SEQUENCE</scope>
    <source>
        <strain evidence="1">AT1</strain>
    </source>
</reference>
<dbReference type="Proteomes" id="UP001062846">
    <property type="component" value="Chromosome 5"/>
</dbReference>
<dbReference type="EMBL" id="CM046392">
    <property type="protein sequence ID" value="KAI8553570.1"/>
    <property type="molecule type" value="Genomic_DNA"/>
</dbReference>
<evidence type="ECO:0000313" key="1">
    <source>
        <dbReference type="EMBL" id="KAI8553570.1"/>
    </source>
</evidence>
<evidence type="ECO:0000313" key="2">
    <source>
        <dbReference type="Proteomes" id="UP001062846"/>
    </source>
</evidence>
<sequence>MSGRGKGSKGLGKGGAKWHRKGITKPVIRRLARRGGVKSIKIFLEKVICDVVTYTEHAKISKFYSRFSLIFLLYIITFYRCENRCPATTTPTQFLGDGVLTAKYAIVYSSISHRTLQLNKGDYKTQSAKEQLRVEMMGTLEEAVPASEFWQGWFEGLGMDPGNYRGIISDMSTFVREKEFYKKAGKDWKRAYLLYNPPPGTSSTDRIIAAMANYLKFDIFHLDLKSLSSISDLANALASAGNRSLIAIKDFHHWAAPNFKNNEVFFPPSFYVHFVSPQLMLSGLLGIIDELLSSCGDERIIVLTTDPNHGDRVDAGLMRRFQKYIYIDTSSPQLIDLRHLPDGGEIVQLDSSEQKTLVDFDATENGEYQSGVLVSTLEKENNRVGIEEMVYDEECT</sequence>
<keyword evidence="2" id="KW-1185">Reference proteome</keyword>
<gene>
    <name evidence="1" type="ORF">RHMOL_Rhmol05G0026100</name>
</gene>
<organism evidence="1 2">
    <name type="scientific">Rhododendron molle</name>
    <name type="common">Chinese azalea</name>
    <name type="synonym">Azalea mollis</name>
    <dbReference type="NCBI Taxonomy" id="49168"/>
    <lineage>
        <taxon>Eukaryota</taxon>
        <taxon>Viridiplantae</taxon>
        <taxon>Streptophyta</taxon>
        <taxon>Embryophyta</taxon>
        <taxon>Tracheophyta</taxon>
        <taxon>Spermatophyta</taxon>
        <taxon>Magnoliopsida</taxon>
        <taxon>eudicotyledons</taxon>
        <taxon>Gunneridae</taxon>
        <taxon>Pentapetalae</taxon>
        <taxon>asterids</taxon>
        <taxon>Ericales</taxon>
        <taxon>Ericaceae</taxon>
        <taxon>Ericoideae</taxon>
        <taxon>Rhodoreae</taxon>
        <taxon>Rhododendron</taxon>
    </lineage>
</organism>
<accession>A0ACC0NK49</accession>
<name>A0ACC0NK49_RHOML</name>
<proteinExistence type="predicted"/>
<comment type="caution">
    <text evidence="1">The sequence shown here is derived from an EMBL/GenBank/DDBJ whole genome shotgun (WGS) entry which is preliminary data.</text>
</comment>